<evidence type="ECO:0000256" key="1">
    <source>
        <dbReference type="ARBA" id="ARBA00004123"/>
    </source>
</evidence>
<dbReference type="PROSITE" id="PS00463">
    <property type="entry name" value="ZN2_CY6_FUNGAL_1"/>
    <property type="match status" value="1"/>
</dbReference>
<protein>
    <recommendedName>
        <fullName evidence="7">Zn(2)-C6 fungal-type domain-containing protein</fullName>
    </recommendedName>
</protein>
<dbReference type="InterPro" id="IPR001138">
    <property type="entry name" value="Zn2Cys6_DnaBD"/>
</dbReference>
<name>A0A8H4H8E7_9EURO</name>
<evidence type="ECO:0000256" key="2">
    <source>
        <dbReference type="ARBA" id="ARBA00023015"/>
    </source>
</evidence>
<dbReference type="Proteomes" id="UP000653565">
    <property type="component" value="Unassembled WGS sequence"/>
</dbReference>
<evidence type="ECO:0000256" key="6">
    <source>
        <dbReference type="SAM" id="MobiDB-lite"/>
    </source>
</evidence>
<keyword evidence="9" id="KW-1185">Reference proteome</keyword>
<evidence type="ECO:0000256" key="4">
    <source>
        <dbReference type="ARBA" id="ARBA00023163"/>
    </source>
</evidence>
<feature type="domain" description="Zn(2)-C6 fungal-type" evidence="7">
    <location>
        <begin position="21"/>
        <end position="50"/>
    </location>
</feature>
<keyword evidence="3" id="KW-0238">DNA-binding</keyword>
<dbReference type="Gene3D" id="4.10.240.10">
    <property type="entry name" value="Zn(2)-C6 fungal-type DNA-binding domain"/>
    <property type="match status" value="1"/>
</dbReference>
<dbReference type="PANTHER" id="PTHR47540">
    <property type="entry name" value="THIAMINE REPRESSIBLE GENES REGULATORY PROTEIN THI5"/>
    <property type="match status" value="1"/>
</dbReference>
<evidence type="ECO:0000313" key="9">
    <source>
        <dbReference type="Proteomes" id="UP000653565"/>
    </source>
</evidence>
<reference evidence="8" key="2">
    <citation type="submission" date="2020-04" db="EMBL/GenBank/DDBJ databases">
        <authorList>
            <person name="Santos R.A.C."/>
            <person name="Steenwyk J.L."/>
            <person name="Rivero-Menendez O."/>
            <person name="Mead M.E."/>
            <person name="Silva L.P."/>
            <person name="Bastos R.W."/>
            <person name="Alastruey-Izquierdo A."/>
            <person name="Goldman G.H."/>
            <person name="Rokas A."/>
        </authorList>
    </citation>
    <scope>NUCLEOTIDE SEQUENCE</scope>
    <source>
        <strain evidence="8">CNM-CM6805</strain>
    </source>
</reference>
<dbReference type="CDD" id="cd00067">
    <property type="entry name" value="GAL4"/>
    <property type="match status" value="1"/>
</dbReference>
<dbReference type="InterPro" id="IPR051711">
    <property type="entry name" value="Stress_Response_Reg"/>
</dbReference>
<evidence type="ECO:0000259" key="7">
    <source>
        <dbReference type="PROSITE" id="PS50048"/>
    </source>
</evidence>
<dbReference type="AlphaFoldDB" id="A0A8H4H8E7"/>
<sequence length="447" mass="47727">MSTMTTTAAPKPDKPRKLRSACDACHRSKTRCSGGNPCTRCHEYMSPCTYSYSSRCGKPKGARSRKTLEREQRVAAAVAESARIAGNPSAPATTTTTATPPQGPTLTVDTAAAATGGTGATTSTVTSPRADDCLGLFEDEEELNPFFSSCSESTGVTAFSSDWIPPLPSISDSDLSFPLLESGLGPDPDSNDSLFWSMIAEPDCQPAGKEPLDPRSKLLRSCKCLQTLSNLTSRDIRRFDATFVFVRNFARAFSAFYHCSHCPKDAGSISMAVTALQLATTALEKTTNTGTEAAVFKSGCSGMTSADFDDDLLTPSSELFLPSNSGSATNPAFQLGSYQIAPLPGEPDAEEHSEILNILIRSAVRRLLAVCWQIWDLLRSPVSRDGRGHVFEPLDPSSSSSSTSSSSSFSFGPEINQLFDLSCSAETAQFRSTLVQIPARLCNLLAL</sequence>
<dbReference type="SUPFAM" id="SSF57701">
    <property type="entry name" value="Zn2/Cys6 DNA-binding domain"/>
    <property type="match status" value="1"/>
</dbReference>
<dbReference type="Pfam" id="PF00172">
    <property type="entry name" value="Zn_clus"/>
    <property type="match status" value="1"/>
</dbReference>
<dbReference type="GO" id="GO:0045944">
    <property type="term" value="P:positive regulation of transcription by RNA polymerase II"/>
    <property type="evidence" value="ECO:0007669"/>
    <property type="project" value="TreeGrafter"/>
</dbReference>
<proteinExistence type="predicted"/>
<dbReference type="EMBL" id="JAAAPX010000045">
    <property type="protein sequence ID" value="KAF4237436.1"/>
    <property type="molecule type" value="Genomic_DNA"/>
</dbReference>
<dbReference type="PANTHER" id="PTHR47540:SF6">
    <property type="entry name" value="ZN(II)2CYS6 TRANSCRIPTION FACTOR (EUROFUNG)"/>
    <property type="match status" value="1"/>
</dbReference>
<dbReference type="InterPro" id="IPR036864">
    <property type="entry name" value="Zn2-C6_fun-type_DNA-bd_sf"/>
</dbReference>
<keyword evidence="4" id="KW-0804">Transcription</keyword>
<dbReference type="SMART" id="SM00066">
    <property type="entry name" value="GAL4"/>
    <property type="match status" value="1"/>
</dbReference>
<dbReference type="GO" id="GO:0008270">
    <property type="term" value="F:zinc ion binding"/>
    <property type="evidence" value="ECO:0007669"/>
    <property type="project" value="InterPro"/>
</dbReference>
<feature type="region of interest" description="Disordered" evidence="6">
    <location>
        <begin position="79"/>
        <end position="109"/>
    </location>
</feature>
<dbReference type="GO" id="GO:0005634">
    <property type="term" value="C:nucleus"/>
    <property type="evidence" value="ECO:0007669"/>
    <property type="project" value="UniProtKB-SubCell"/>
</dbReference>
<keyword evidence="5" id="KW-0539">Nucleus</keyword>
<evidence type="ECO:0000256" key="5">
    <source>
        <dbReference type="ARBA" id="ARBA00023242"/>
    </source>
</evidence>
<evidence type="ECO:0000256" key="3">
    <source>
        <dbReference type="ARBA" id="ARBA00023125"/>
    </source>
</evidence>
<comment type="subcellular location">
    <subcellularLocation>
        <location evidence="1">Nucleus</location>
    </subcellularLocation>
</comment>
<comment type="caution">
    <text evidence="8">The sequence shown here is derived from an EMBL/GenBank/DDBJ whole genome shotgun (WGS) entry which is preliminary data.</text>
</comment>
<gene>
    <name evidence="8" type="ORF">CNMCM6805_006934</name>
</gene>
<keyword evidence="2" id="KW-0805">Transcription regulation</keyword>
<dbReference type="PROSITE" id="PS50048">
    <property type="entry name" value="ZN2_CY6_FUNGAL_2"/>
    <property type="match status" value="1"/>
</dbReference>
<reference evidence="8" key="1">
    <citation type="journal article" date="2020" name="bioRxiv">
        <title>Genomic and phenotypic heterogeneity of clinical isolates of the human pathogens Aspergillus fumigatus, Aspergillus lentulus and Aspergillus fumigatiaffinis.</title>
        <authorList>
            <person name="dos Santos R.A.C."/>
            <person name="Steenwyk J.L."/>
            <person name="Rivero-Menendez O."/>
            <person name="Mead M.E."/>
            <person name="Silva L.P."/>
            <person name="Bastos R.W."/>
            <person name="Alastruey-Izquierdo A."/>
            <person name="Goldman G.H."/>
            <person name="Rokas A."/>
        </authorList>
    </citation>
    <scope>NUCLEOTIDE SEQUENCE</scope>
    <source>
        <strain evidence="8">CNM-CM6805</strain>
    </source>
</reference>
<organism evidence="8 9">
    <name type="scientific">Aspergillus fumigatiaffinis</name>
    <dbReference type="NCBI Taxonomy" id="340414"/>
    <lineage>
        <taxon>Eukaryota</taxon>
        <taxon>Fungi</taxon>
        <taxon>Dikarya</taxon>
        <taxon>Ascomycota</taxon>
        <taxon>Pezizomycotina</taxon>
        <taxon>Eurotiomycetes</taxon>
        <taxon>Eurotiomycetidae</taxon>
        <taxon>Eurotiales</taxon>
        <taxon>Aspergillaceae</taxon>
        <taxon>Aspergillus</taxon>
        <taxon>Aspergillus subgen. Fumigati</taxon>
    </lineage>
</organism>
<dbReference type="GO" id="GO:0000981">
    <property type="term" value="F:DNA-binding transcription factor activity, RNA polymerase II-specific"/>
    <property type="evidence" value="ECO:0007669"/>
    <property type="project" value="InterPro"/>
</dbReference>
<accession>A0A8H4H8E7</accession>
<evidence type="ECO:0000313" key="8">
    <source>
        <dbReference type="EMBL" id="KAF4237436.1"/>
    </source>
</evidence>
<dbReference type="GO" id="GO:0043565">
    <property type="term" value="F:sequence-specific DNA binding"/>
    <property type="evidence" value="ECO:0007669"/>
    <property type="project" value="TreeGrafter"/>
</dbReference>